<proteinExistence type="inferred from homology"/>
<dbReference type="InterPro" id="IPR037171">
    <property type="entry name" value="NagB/RpiA_transferase-like"/>
</dbReference>
<dbReference type="SUPFAM" id="SSF100950">
    <property type="entry name" value="NagB/RpiA/CoA transferase-like"/>
    <property type="match status" value="1"/>
</dbReference>
<sequence>MSVDKSVASAAEAVADIPDGASLAVGGFGLSGNPIQLIEALLDQGAGDLTIASNNAGVDGWGLGRLLERGRIRKMISSYVGENKEFARQYLEGELELELVPQGTLAEKLRAGGAGIPAFYTRAGVGTPVADGGIPTKYDSQGNVLEESGPKEVRPFRSPDGQVVGYVLEESIVADFSLVHAARGDRHGNLVFNKAARQFSPPAAMAGRVCIAQVEELVEPGEIDPDAVHLPGIYVHRILEVGTDIDKPIEKRTVRTPAEEAR</sequence>
<protein>
    <submittedName>
        <fullName evidence="3">CoA transferase subunit A</fullName>
    </submittedName>
</protein>
<dbReference type="PANTHER" id="PTHR13707:SF60">
    <property type="entry name" value="ACETATE COA-TRANSFERASE SUBUNIT ALPHA"/>
    <property type="match status" value="1"/>
</dbReference>
<evidence type="ECO:0000256" key="1">
    <source>
        <dbReference type="ARBA" id="ARBA00005612"/>
    </source>
</evidence>
<dbReference type="InterPro" id="IPR004165">
    <property type="entry name" value="CoA_trans_fam_I"/>
</dbReference>
<dbReference type="Proteomes" id="UP000306544">
    <property type="component" value="Unassembled WGS sequence"/>
</dbReference>
<dbReference type="SMART" id="SM00882">
    <property type="entry name" value="CoA_trans"/>
    <property type="match status" value="1"/>
</dbReference>
<comment type="similarity">
    <text evidence="1">Belongs to the 3-oxoacid CoA-transferase subunit A family.</text>
</comment>
<dbReference type="RefSeq" id="WP_138170239.1">
    <property type="nucleotide sequence ID" value="NZ_VAWA01000008.1"/>
</dbReference>
<evidence type="ECO:0000313" key="4">
    <source>
        <dbReference type="Proteomes" id="UP000306544"/>
    </source>
</evidence>
<dbReference type="PROSITE" id="PS01273">
    <property type="entry name" value="COA_TRANSF_1"/>
    <property type="match status" value="1"/>
</dbReference>
<dbReference type="EMBL" id="VAWA01000008">
    <property type="protein sequence ID" value="TLP75497.1"/>
    <property type="molecule type" value="Genomic_DNA"/>
</dbReference>
<dbReference type="OrthoDB" id="3369756at2"/>
<dbReference type="Gene3D" id="3.40.1080.10">
    <property type="entry name" value="Glutaconate Coenzyme A-transferase"/>
    <property type="match status" value="1"/>
</dbReference>
<evidence type="ECO:0000313" key="3">
    <source>
        <dbReference type="EMBL" id="TLP75497.1"/>
    </source>
</evidence>
<evidence type="ECO:0000256" key="2">
    <source>
        <dbReference type="ARBA" id="ARBA00022679"/>
    </source>
</evidence>
<dbReference type="InterPro" id="IPR004163">
    <property type="entry name" value="CoA_transf_BS"/>
</dbReference>
<gene>
    <name evidence="3" type="ORF">FEF27_07510</name>
</gene>
<dbReference type="AlphaFoldDB" id="A0A5R9ACB4"/>
<keyword evidence="4" id="KW-1185">Reference proteome</keyword>
<organism evidence="3 4">
    <name type="scientific">Nesterenkonia sphaerica</name>
    <dbReference type="NCBI Taxonomy" id="1804988"/>
    <lineage>
        <taxon>Bacteria</taxon>
        <taxon>Bacillati</taxon>
        <taxon>Actinomycetota</taxon>
        <taxon>Actinomycetes</taxon>
        <taxon>Micrococcales</taxon>
        <taxon>Micrococcaceae</taxon>
        <taxon>Nesterenkonia</taxon>
    </lineage>
</organism>
<dbReference type="InterPro" id="IPR012792">
    <property type="entry name" value="3-oxoacid_CoA-transf_A"/>
</dbReference>
<reference evidence="3 4" key="1">
    <citation type="submission" date="2019-05" db="EMBL/GenBank/DDBJ databases">
        <title>Nesterenkonia sp. GY239, isolated from the Southern Atlantic Ocean.</title>
        <authorList>
            <person name="Zhang G."/>
        </authorList>
    </citation>
    <scope>NUCLEOTIDE SEQUENCE [LARGE SCALE GENOMIC DNA]</scope>
    <source>
        <strain evidence="3 4">GY239</strain>
    </source>
</reference>
<dbReference type="Pfam" id="PF01144">
    <property type="entry name" value="CoA_trans"/>
    <property type="match status" value="1"/>
</dbReference>
<name>A0A5R9ACB4_9MICC</name>
<dbReference type="NCBIfam" id="TIGR02429">
    <property type="entry name" value="pcaI_scoA_fam"/>
    <property type="match status" value="1"/>
</dbReference>
<dbReference type="PANTHER" id="PTHR13707">
    <property type="entry name" value="KETOACID-COENZYME A TRANSFERASE"/>
    <property type="match status" value="1"/>
</dbReference>
<keyword evidence="2 3" id="KW-0808">Transferase</keyword>
<accession>A0A5R9ACB4</accession>
<dbReference type="GO" id="GO:0008410">
    <property type="term" value="F:CoA-transferase activity"/>
    <property type="evidence" value="ECO:0007669"/>
    <property type="project" value="InterPro"/>
</dbReference>
<comment type="caution">
    <text evidence="3">The sequence shown here is derived from an EMBL/GenBank/DDBJ whole genome shotgun (WGS) entry which is preliminary data.</text>
</comment>